<dbReference type="KEGG" id="mel:Metbo_2421"/>
<feature type="transmembrane region" description="Helical" evidence="1">
    <location>
        <begin position="95"/>
        <end position="116"/>
    </location>
</feature>
<feature type="transmembrane region" description="Helical" evidence="1">
    <location>
        <begin position="128"/>
        <end position="149"/>
    </location>
</feature>
<dbReference type="Pfam" id="PF07301">
    <property type="entry name" value="DUF1453"/>
    <property type="match status" value="1"/>
</dbReference>
<dbReference type="AlphaFoldDB" id="F0T6K0"/>
<dbReference type="InterPro" id="IPR058247">
    <property type="entry name" value="DUF1453"/>
</dbReference>
<organism evidence="2 3">
    <name type="scientific">Methanobacterium lacus (strain AL-21)</name>
    <dbReference type="NCBI Taxonomy" id="877455"/>
    <lineage>
        <taxon>Archaea</taxon>
        <taxon>Methanobacteriati</taxon>
        <taxon>Methanobacteriota</taxon>
        <taxon>Methanomada group</taxon>
        <taxon>Methanobacteria</taxon>
        <taxon>Methanobacteriales</taxon>
        <taxon>Methanobacteriaceae</taxon>
        <taxon>Methanobacterium</taxon>
    </lineage>
</organism>
<reference evidence="3" key="1">
    <citation type="submission" date="2011-02" db="EMBL/GenBank/DDBJ databases">
        <title>Complete sequence of Methanobacterium sp. AL-21.</title>
        <authorList>
            <consortium name="US DOE Joint Genome Institute"/>
            <person name="Lucas S."/>
            <person name="Copeland A."/>
            <person name="Lapidus A."/>
            <person name="Cheng J.-F."/>
            <person name="Goodwin L."/>
            <person name="Pitluck S."/>
            <person name="Chertkov O."/>
            <person name="Detter J.C."/>
            <person name="Han C."/>
            <person name="Tapia R."/>
            <person name="Land M."/>
            <person name="Hauser L."/>
            <person name="Kyrpides N."/>
            <person name="Ivanova N."/>
            <person name="Mikhailova N."/>
            <person name="Pagani I."/>
            <person name="Cadillo-Quiroz H."/>
            <person name="Imachi H."/>
            <person name="Zinder S."/>
            <person name="Liu W."/>
            <person name="Woyke T."/>
        </authorList>
    </citation>
    <scope>NUCLEOTIDE SEQUENCE [LARGE SCALE GENOMIC DNA]</scope>
    <source>
        <strain evidence="3">AL-21</strain>
    </source>
</reference>
<dbReference type="EMBL" id="CP002551">
    <property type="protein sequence ID" value="ADZ10634.1"/>
    <property type="molecule type" value="Genomic_DNA"/>
</dbReference>
<feature type="transmembrane region" description="Helical" evidence="1">
    <location>
        <begin position="63"/>
        <end position="83"/>
    </location>
</feature>
<feature type="transmembrane region" description="Helical" evidence="1">
    <location>
        <begin position="35"/>
        <end position="57"/>
    </location>
</feature>
<accession>F0T6K0</accession>
<sequence length="166" mass="19035">MIIYPDNSMFTSQSFIIVILFLVILQLRERRVKPLGLMIMPVVMFFISIFLVDEVLFTSLLNFILIVGGFILGTIIGYVVASFMKVKLDKDGNVVMKGSVLAVAVWVLVIILKFYGEQTLGSAHYIDFNVLTSIFIMMTLGAMISRRLIIYRRYREHKLMIKKAKE</sequence>
<evidence type="ECO:0000313" key="3">
    <source>
        <dbReference type="Proteomes" id="UP000007490"/>
    </source>
</evidence>
<reference evidence="2 3" key="2">
    <citation type="journal article" date="2014" name="Int. J. Syst. Evol. Microbiol.">
        <title>Methanobacterium paludis sp. nov. and a novel strain of Methanobacterium lacus isolated from northern peatlands.</title>
        <authorList>
            <person name="Cadillo-Quiroz H."/>
            <person name="Brauer S.L."/>
            <person name="Goodson N."/>
            <person name="Yavitt J.B."/>
            <person name="Zinder S.H."/>
        </authorList>
    </citation>
    <scope>NUCLEOTIDE SEQUENCE [LARGE SCALE GENOMIC DNA]</scope>
    <source>
        <strain evidence="2 3">AL-21</strain>
    </source>
</reference>
<keyword evidence="1" id="KW-1133">Transmembrane helix</keyword>
<keyword evidence="3" id="KW-1185">Reference proteome</keyword>
<keyword evidence="1" id="KW-0812">Transmembrane</keyword>
<dbReference type="Proteomes" id="UP000007490">
    <property type="component" value="Chromosome"/>
</dbReference>
<keyword evidence="1" id="KW-0472">Membrane</keyword>
<dbReference type="RefSeq" id="WP_013645985.1">
    <property type="nucleotide sequence ID" value="NC_015216.1"/>
</dbReference>
<name>F0T6K0_METLA</name>
<evidence type="ECO:0008006" key="4">
    <source>
        <dbReference type="Google" id="ProtNLM"/>
    </source>
</evidence>
<dbReference type="HOGENOM" id="CLU_1599031_0_0_2"/>
<proteinExistence type="predicted"/>
<evidence type="ECO:0000256" key="1">
    <source>
        <dbReference type="SAM" id="Phobius"/>
    </source>
</evidence>
<evidence type="ECO:0000313" key="2">
    <source>
        <dbReference type="EMBL" id="ADZ10634.1"/>
    </source>
</evidence>
<dbReference type="STRING" id="877455.Metbo_2421"/>
<protein>
    <recommendedName>
        <fullName evidence="4">DUF1453 domain-containing protein</fullName>
    </recommendedName>
</protein>
<feature type="transmembrane region" description="Helical" evidence="1">
    <location>
        <begin position="12"/>
        <end position="28"/>
    </location>
</feature>
<dbReference type="GeneID" id="10278893"/>
<gene>
    <name evidence="2" type="ordered locus">Metbo_2421</name>
</gene>
<dbReference type="eggNOG" id="arCOG10684">
    <property type="taxonomic scope" value="Archaea"/>
</dbReference>